<name>A0A060THV1_BLAAD</name>
<protein>
    <submittedName>
        <fullName evidence="2">ARAD1D34320p</fullName>
    </submittedName>
</protein>
<feature type="compositionally biased region" description="Polar residues" evidence="1">
    <location>
        <begin position="184"/>
        <end position="198"/>
    </location>
</feature>
<gene>
    <name evidence="2" type="ORF">GNLVRS02_ARAD1D34320g</name>
</gene>
<dbReference type="AlphaFoldDB" id="A0A060THV1"/>
<evidence type="ECO:0000313" key="2">
    <source>
        <dbReference type="EMBL" id="CDP38422.1"/>
    </source>
</evidence>
<accession>A0A060THV1</accession>
<sequence>MSLDPRFPPIVQSDAQGWLDFLDDIKNAFTSSWTNKVCGDLVALSCGCLAGESEVANQIKDSTAPIRCLNCQNQTIIVSRLEPFRKIIDKVPDQQQTLAEWVLSANTLGTPPMAAPENTNDIDLAHTNLDYDYVPIPRTSSHGHPASSGLLGLFRSAAQSIVGTSPDSTKDWMDSLSLVDTQTNSVLSKSPSVASTLSGVGPSGVQAPTPLTSLAPLSPSSTSGISIPSTSGQGQGQTQVQGQTAPHPNQSPATQFFYLPPSMPPRREEEDGTRESNYAKCFPGFRKQFQHSTQQRSLMQRNKKSYSTAISPDATKFALVNAQKFQIYSIPNDYNDPPTLICEPSIQDWGSSPMVSVSTSLVAIASSSGDLWVYNFEGKLQYHNKSQFTIHCMTISPLDTMVACGIVTRDKTANIDKQPLVVLHFLTPNQPHSTSTTSQTTQGPISLLIPYYDTINYLCFAHDETYLGCSTSGESRFMVISLADRTMPRLVMKSIRRVDANKDSEGITSVKFIPRHLRRQYMVVTSSVMSSNSPPVILDPKINTNSGTSASSAVSQPSLIMRVDKVGSQIHNCAVSPRGDAIAFLDRSGLVYVMHAPGMLSDHRRIAVVEEVSRGPQYTSAASMQFTSSGHALVIVDRKGELFIEDYGAGLPNQAGIGKCRLLA</sequence>
<evidence type="ECO:0000256" key="1">
    <source>
        <dbReference type="SAM" id="MobiDB-lite"/>
    </source>
</evidence>
<proteinExistence type="predicted"/>
<dbReference type="InterPro" id="IPR015943">
    <property type="entry name" value="WD40/YVTN_repeat-like_dom_sf"/>
</dbReference>
<dbReference type="PhylomeDB" id="A0A060THV1"/>
<dbReference type="Gene3D" id="2.130.10.10">
    <property type="entry name" value="YVTN repeat-like/Quinoprotein amine dehydrogenase"/>
    <property type="match status" value="1"/>
</dbReference>
<dbReference type="EMBL" id="HG937694">
    <property type="protein sequence ID" value="CDP38422.1"/>
    <property type="molecule type" value="Genomic_DNA"/>
</dbReference>
<dbReference type="SUPFAM" id="SSF69322">
    <property type="entry name" value="Tricorn protease domain 2"/>
    <property type="match status" value="1"/>
</dbReference>
<feature type="compositionally biased region" description="Low complexity" evidence="1">
    <location>
        <begin position="207"/>
        <end position="244"/>
    </location>
</feature>
<feature type="region of interest" description="Disordered" evidence="1">
    <location>
        <begin position="184"/>
        <end position="253"/>
    </location>
</feature>
<organism evidence="2">
    <name type="scientific">Blastobotrys adeninivorans</name>
    <name type="common">Yeast</name>
    <name type="synonym">Arxula adeninivorans</name>
    <dbReference type="NCBI Taxonomy" id="409370"/>
    <lineage>
        <taxon>Eukaryota</taxon>
        <taxon>Fungi</taxon>
        <taxon>Dikarya</taxon>
        <taxon>Ascomycota</taxon>
        <taxon>Saccharomycotina</taxon>
        <taxon>Dipodascomycetes</taxon>
        <taxon>Dipodascales</taxon>
        <taxon>Trichomonascaceae</taxon>
        <taxon>Blastobotrys</taxon>
    </lineage>
</organism>
<reference evidence="2" key="2">
    <citation type="submission" date="2014-06" db="EMBL/GenBank/DDBJ databases">
        <title>The complete genome of Blastobotrys (Arxula) adeninivorans LS3 - a yeast of biotechnological interest.</title>
        <authorList>
            <person name="Kunze G."/>
            <person name="Gaillardin C."/>
            <person name="Czernicka M."/>
            <person name="Durrens P."/>
            <person name="Martin T."/>
            <person name="Boer E."/>
            <person name="Gabaldon T."/>
            <person name="Cruz J."/>
            <person name="Talla E."/>
            <person name="Marck C."/>
            <person name="Goffeau A."/>
            <person name="Barbe V."/>
            <person name="Baret P."/>
            <person name="Baronian K."/>
            <person name="Beier S."/>
            <person name="Bleykasten C."/>
            <person name="Bode R."/>
            <person name="Casaregola S."/>
            <person name="Despons L."/>
            <person name="Fairhead C."/>
            <person name="Giersberg M."/>
            <person name="Gierski P."/>
            <person name="Hahnel U."/>
            <person name="Hartmann A."/>
            <person name="Jankowska D."/>
            <person name="Jubin C."/>
            <person name="Jung P."/>
            <person name="Lafontaine I."/>
            <person name="Leh-Louis V."/>
            <person name="Lemaire M."/>
            <person name="Marcet-Houben M."/>
            <person name="Mascher M."/>
            <person name="Morel G."/>
            <person name="Richard G.-F."/>
            <person name="Riechen J."/>
            <person name="Sacerdot C."/>
            <person name="Sarkar A."/>
            <person name="Savel G."/>
            <person name="Schacherer J."/>
            <person name="Sherman D."/>
            <person name="Straub M.-L."/>
            <person name="Stein N."/>
            <person name="Thierry A."/>
            <person name="Trautwein-Schult A."/>
            <person name="Westhof E."/>
            <person name="Worch S."/>
            <person name="Dujon B."/>
            <person name="Souciet J.-L."/>
            <person name="Wincker P."/>
            <person name="Scholz U."/>
            <person name="Neuveglise N."/>
        </authorList>
    </citation>
    <scope>NUCLEOTIDE SEQUENCE</scope>
    <source>
        <strain evidence="2">LS3</strain>
    </source>
</reference>
<reference evidence="2" key="1">
    <citation type="submission" date="2014-02" db="EMBL/GenBank/DDBJ databases">
        <authorList>
            <person name="Genoscope - CEA"/>
        </authorList>
    </citation>
    <scope>NUCLEOTIDE SEQUENCE</scope>
    <source>
        <strain evidence="2">LS3</strain>
    </source>
</reference>